<dbReference type="Pfam" id="PF00233">
    <property type="entry name" value="PDEase_I"/>
    <property type="match status" value="1"/>
</dbReference>
<feature type="region of interest" description="Disordered" evidence="3">
    <location>
        <begin position="287"/>
        <end position="308"/>
    </location>
</feature>
<dbReference type="InterPro" id="IPR036971">
    <property type="entry name" value="PDEase_catalytic_dom_sf"/>
</dbReference>
<dbReference type="SMART" id="SM00471">
    <property type="entry name" value="HDc"/>
    <property type="match status" value="1"/>
</dbReference>
<dbReference type="EMBL" id="KZ819303">
    <property type="protein sequence ID" value="PWN95665.1"/>
    <property type="molecule type" value="Genomic_DNA"/>
</dbReference>
<dbReference type="PROSITE" id="PS51845">
    <property type="entry name" value="PDEASE_I_2"/>
    <property type="match status" value="1"/>
</dbReference>
<reference evidence="5 6" key="1">
    <citation type="journal article" date="2018" name="Mol. Biol. Evol.">
        <title>Broad Genomic Sampling Reveals a Smut Pathogenic Ancestry of the Fungal Clade Ustilaginomycotina.</title>
        <authorList>
            <person name="Kijpornyongpan T."/>
            <person name="Mondo S.J."/>
            <person name="Barry K."/>
            <person name="Sandor L."/>
            <person name="Lee J."/>
            <person name="Lipzen A."/>
            <person name="Pangilinan J."/>
            <person name="LaButti K."/>
            <person name="Hainaut M."/>
            <person name="Henrissat B."/>
            <person name="Grigoriev I.V."/>
            <person name="Spatafora J.W."/>
            <person name="Aime M.C."/>
        </authorList>
    </citation>
    <scope>NUCLEOTIDE SEQUENCE [LARGE SCALE GENOMIC DNA]</scope>
    <source>
        <strain evidence="5 6">MCA 4186</strain>
    </source>
</reference>
<keyword evidence="2" id="KW-0378">Hydrolase</keyword>
<dbReference type="GO" id="GO:0046872">
    <property type="term" value="F:metal ion binding"/>
    <property type="evidence" value="ECO:0007669"/>
    <property type="project" value="UniProtKB-KW"/>
</dbReference>
<dbReference type="GO" id="GO:0004114">
    <property type="term" value="F:3',5'-cyclic-nucleotide phosphodiesterase activity"/>
    <property type="evidence" value="ECO:0007669"/>
    <property type="project" value="InterPro"/>
</dbReference>
<evidence type="ECO:0000256" key="2">
    <source>
        <dbReference type="ARBA" id="ARBA00022801"/>
    </source>
</evidence>
<evidence type="ECO:0000313" key="6">
    <source>
        <dbReference type="Proteomes" id="UP000245946"/>
    </source>
</evidence>
<dbReference type="Proteomes" id="UP000245946">
    <property type="component" value="Unassembled WGS sequence"/>
</dbReference>
<dbReference type="InterPro" id="IPR002073">
    <property type="entry name" value="PDEase_catalytic_dom"/>
</dbReference>
<dbReference type="GeneID" id="37267903"/>
<dbReference type="OrthoDB" id="546632at2759"/>
<dbReference type="GO" id="GO:0007165">
    <property type="term" value="P:signal transduction"/>
    <property type="evidence" value="ECO:0007669"/>
    <property type="project" value="InterPro"/>
</dbReference>
<gene>
    <name evidence="5" type="ORF">FA09DRAFT_301083</name>
</gene>
<dbReference type="InterPro" id="IPR003607">
    <property type="entry name" value="HD/PDEase_dom"/>
</dbReference>
<name>A0A316Z629_9BASI</name>
<proteinExistence type="predicted"/>
<evidence type="ECO:0000256" key="3">
    <source>
        <dbReference type="SAM" id="MobiDB-lite"/>
    </source>
</evidence>
<sequence length="381" mass="40205">MAAFLDIAPEAVRRLVDGIAELYHSSNAYHNVHHATDVLQALYVLLADLGALPKLVATGHSEWDARHSPVAPLDALALLFAAIGHDAGHPGLSNAYLGNAEAPIATAFRCAAPHHDASVSSASSPAAASPAARAPEGSPLESYHVLLLEGLLERCGLSQLTWAASGSRSELGSLIRTCVLATDMAIHARFVEELEAFERRLYGDDGAPSTPAERAALIRARPREERTLLCSALLKCADVSNPVRVRSIGRRWSLALRREWERQSALEAECGLPATVGGGAVACKHKHGPHKTHAGTAPLPNATTGDEEGLRRTSAAQMVAQIGGGGGAAADSAELSVDALVAAGELHEERSLARGQVAFVRFFVTPLLDTLARIVPGEWHH</sequence>
<dbReference type="Gene3D" id="1.10.1300.10">
    <property type="entry name" value="3'5'-cyclic nucleotide phosphodiesterase, catalytic domain"/>
    <property type="match status" value="1"/>
</dbReference>
<keyword evidence="6" id="KW-1185">Reference proteome</keyword>
<keyword evidence="1" id="KW-0479">Metal-binding</keyword>
<organism evidence="5 6">
    <name type="scientific">Tilletiopsis washingtonensis</name>
    <dbReference type="NCBI Taxonomy" id="58919"/>
    <lineage>
        <taxon>Eukaryota</taxon>
        <taxon>Fungi</taxon>
        <taxon>Dikarya</taxon>
        <taxon>Basidiomycota</taxon>
        <taxon>Ustilaginomycotina</taxon>
        <taxon>Exobasidiomycetes</taxon>
        <taxon>Entylomatales</taxon>
        <taxon>Entylomatales incertae sedis</taxon>
        <taxon>Tilletiopsis</taxon>
    </lineage>
</organism>
<evidence type="ECO:0000259" key="4">
    <source>
        <dbReference type="PROSITE" id="PS51845"/>
    </source>
</evidence>
<dbReference type="STRING" id="58919.A0A316Z629"/>
<dbReference type="SUPFAM" id="SSF109604">
    <property type="entry name" value="HD-domain/PDEase-like"/>
    <property type="match status" value="1"/>
</dbReference>
<evidence type="ECO:0000256" key="1">
    <source>
        <dbReference type="ARBA" id="ARBA00022723"/>
    </source>
</evidence>
<accession>A0A316Z629</accession>
<dbReference type="PANTHER" id="PTHR11347">
    <property type="entry name" value="CYCLIC NUCLEOTIDE PHOSPHODIESTERASE"/>
    <property type="match status" value="1"/>
</dbReference>
<protein>
    <submittedName>
        <fullName evidence="5">HD-domain/PDEase-like protein</fullName>
    </submittedName>
</protein>
<feature type="domain" description="PDEase" evidence="4">
    <location>
        <begin position="1"/>
        <end position="273"/>
    </location>
</feature>
<dbReference type="AlphaFoldDB" id="A0A316Z629"/>
<dbReference type="RefSeq" id="XP_025595944.1">
    <property type="nucleotide sequence ID" value="XM_025740357.1"/>
</dbReference>
<evidence type="ECO:0000313" key="5">
    <source>
        <dbReference type="EMBL" id="PWN95665.1"/>
    </source>
</evidence>